<proteinExistence type="predicted"/>
<name>A0A2P2KBE2_RHIMU</name>
<dbReference type="EMBL" id="GGEC01022582">
    <property type="protein sequence ID" value="MBX03066.1"/>
    <property type="molecule type" value="Transcribed_RNA"/>
</dbReference>
<sequence length="97" mass="11224">MFSHRQVLSCLPYMKKRKMRMGFFMSPTAERMHSGIRSSCSLLLSLQLFLLPHHISYFGTVVITSRAIVSLFCVIKETLPVFITCGYINVYKLQEPF</sequence>
<accession>A0A2P2KBE2</accession>
<dbReference type="EMBL" id="GGEC01022578">
    <property type="protein sequence ID" value="MBX03062.1"/>
    <property type="molecule type" value="Transcribed_RNA"/>
</dbReference>
<protein>
    <submittedName>
        <fullName evidence="1">Autophagy-related protein</fullName>
    </submittedName>
</protein>
<reference evidence="1" key="1">
    <citation type="submission" date="2018-02" db="EMBL/GenBank/DDBJ databases">
        <title>Rhizophora mucronata_Transcriptome.</title>
        <authorList>
            <person name="Meera S.P."/>
            <person name="Sreeshan A."/>
            <person name="Augustine A."/>
        </authorList>
    </citation>
    <scope>NUCLEOTIDE SEQUENCE</scope>
    <source>
        <tissue evidence="1">Leaf</tissue>
    </source>
</reference>
<dbReference type="AlphaFoldDB" id="A0A2P2KBE2"/>
<organism evidence="1">
    <name type="scientific">Rhizophora mucronata</name>
    <name type="common">Asiatic mangrove</name>
    <dbReference type="NCBI Taxonomy" id="61149"/>
    <lineage>
        <taxon>Eukaryota</taxon>
        <taxon>Viridiplantae</taxon>
        <taxon>Streptophyta</taxon>
        <taxon>Embryophyta</taxon>
        <taxon>Tracheophyta</taxon>
        <taxon>Spermatophyta</taxon>
        <taxon>Magnoliopsida</taxon>
        <taxon>eudicotyledons</taxon>
        <taxon>Gunneridae</taxon>
        <taxon>Pentapetalae</taxon>
        <taxon>rosids</taxon>
        <taxon>fabids</taxon>
        <taxon>Malpighiales</taxon>
        <taxon>Rhizophoraceae</taxon>
        <taxon>Rhizophora</taxon>
    </lineage>
</organism>
<evidence type="ECO:0000313" key="1">
    <source>
        <dbReference type="EMBL" id="MBX03063.1"/>
    </source>
</evidence>
<dbReference type="EMBL" id="GGEC01022579">
    <property type="protein sequence ID" value="MBX03063.1"/>
    <property type="molecule type" value="Transcribed_RNA"/>
</dbReference>